<dbReference type="GeneID" id="63747454"/>
<dbReference type="GO" id="GO:0046872">
    <property type="term" value="F:metal ion binding"/>
    <property type="evidence" value="ECO:0007669"/>
    <property type="project" value="UniProtKB-KW"/>
</dbReference>
<sequence length="125" mass="14209">MILHPRFINEVKNHPALNFEEASKKAFFGRKYSGFQILEATKIALSRPGMDSSYLRKGSPTHCRLGFVVVLLGEEVCRNKKWLNVSVNYAIDTFMAIRELRMWPSVLRPLATGLFPGHKVSESTL</sequence>
<dbReference type="Proteomes" id="UP000184383">
    <property type="component" value="Unassembled WGS sequence"/>
</dbReference>
<proteinExistence type="inferred from homology"/>
<dbReference type="GO" id="GO:0004497">
    <property type="term" value="F:monooxygenase activity"/>
    <property type="evidence" value="ECO:0007669"/>
    <property type="project" value="UniProtKB-KW"/>
</dbReference>
<dbReference type="PANTHER" id="PTHR46206">
    <property type="entry name" value="CYTOCHROME P450"/>
    <property type="match status" value="1"/>
</dbReference>
<dbReference type="EMBL" id="KV878217">
    <property type="protein sequence ID" value="OJJ30411.1"/>
    <property type="molecule type" value="Genomic_DNA"/>
</dbReference>
<reference evidence="9" key="1">
    <citation type="journal article" date="2017" name="Genome Biol.">
        <title>Comparative genomics reveals high biological diversity and specific adaptations in the industrially and medically important fungal genus Aspergillus.</title>
        <authorList>
            <person name="de Vries R.P."/>
            <person name="Riley R."/>
            <person name="Wiebenga A."/>
            <person name="Aguilar-Osorio G."/>
            <person name="Amillis S."/>
            <person name="Uchima C.A."/>
            <person name="Anderluh G."/>
            <person name="Asadollahi M."/>
            <person name="Askin M."/>
            <person name="Barry K."/>
            <person name="Battaglia E."/>
            <person name="Bayram O."/>
            <person name="Benocci T."/>
            <person name="Braus-Stromeyer S.A."/>
            <person name="Caldana C."/>
            <person name="Canovas D."/>
            <person name="Cerqueira G.C."/>
            <person name="Chen F."/>
            <person name="Chen W."/>
            <person name="Choi C."/>
            <person name="Clum A."/>
            <person name="Dos Santos R.A."/>
            <person name="Damasio A.R."/>
            <person name="Diallinas G."/>
            <person name="Emri T."/>
            <person name="Fekete E."/>
            <person name="Flipphi M."/>
            <person name="Freyberg S."/>
            <person name="Gallo A."/>
            <person name="Gournas C."/>
            <person name="Habgood R."/>
            <person name="Hainaut M."/>
            <person name="Harispe M.L."/>
            <person name="Henrissat B."/>
            <person name="Hilden K.S."/>
            <person name="Hope R."/>
            <person name="Hossain A."/>
            <person name="Karabika E."/>
            <person name="Karaffa L."/>
            <person name="Karanyi Z."/>
            <person name="Krasevec N."/>
            <person name="Kuo A."/>
            <person name="Kusch H."/>
            <person name="LaButti K."/>
            <person name="Lagendijk E.L."/>
            <person name="Lapidus A."/>
            <person name="Levasseur A."/>
            <person name="Lindquist E."/>
            <person name="Lipzen A."/>
            <person name="Logrieco A.F."/>
            <person name="MacCabe A."/>
            <person name="Maekelae M.R."/>
            <person name="Malavazi I."/>
            <person name="Melin P."/>
            <person name="Meyer V."/>
            <person name="Mielnichuk N."/>
            <person name="Miskei M."/>
            <person name="Molnar A.P."/>
            <person name="Mule G."/>
            <person name="Ngan C.Y."/>
            <person name="Orejas M."/>
            <person name="Orosz E."/>
            <person name="Ouedraogo J.P."/>
            <person name="Overkamp K.M."/>
            <person name="Park H.-S."/>
            <person name="Perrone G."/>
            <person name="Piumi F."/>
            <person name="Punt P.J."/>
            <person name="Ram A.F."/>
            <person name="Ramon A."/>
            <person name="Rauscher S."/>
            <person name="Record E."/>
            <person name="Riano-Pachon D.M."/>
            <person name="Robert V."/>
            <person name="Roehrig J."/>
            <person name="Ruller R."/>
            <person name="Salamov A."/>
            <person name="Salih N.S."/>
            <person name="Samson R.A."/>
            <person name="Sandor E."/>
            <person name="Sanguinetti M."/>
            <person name="Schuetze T."/>
            <person name="Sepcic K."/>
            <person name="Shelest E."/>
            <person name="Sherlock G."/>
            <person name="Sophianopoulou V."/>
            <person name="Squina F.M."/>
            <person name="Sun H."/>
            <person name="Susca A."/>
            <person name="Todd R.B."/>
            <person name="Tsang A."/>
            <person name="Unkles S.E."/>
            <person name="van de Wiele N."/>
            <person name="van Rossen-Uffink D."/>
            <person name="Oliveira J.V."/>
            <person name="Vesth T.C."/>
            <person name="Visser J."/>
            <person name="Yu J.-H."/>
            <person name="Zhou M."/>
            <person name="Andersen M.R."/>
            <person name="Archer D.B."/>
            <person name="Baker S.E."/>
            <person name="Benoit I."/>
            <person name="Brakhage A.A."/>
            <person name="Braus G.H."/>
            <person name="Fischer R."/>
            <person name="Frisvad J.C."/>
            <person name="Goldman G.H."/>
            <person name="Houbraken J."/>
            <person name="Oakley B."/>
            <person name="Pocsi I."/>
            <person name="Scazzocchio C."/>
            <person name="Seiboth B."/>
            <person name="vanKuyk P.A."/>
            <person name="Wortman J."/>
            <person name="Dyer P.S."/>
            <person name="Grigoriev I.V."/>
        </authorList>
    </citation>
    <scope>NUCLEOTIDE SEQUENCE [LARGE SCALE GENOMIC DNA]</scope>
    <source>
        <strain evidence="9">DTO 134E9</strain>
    </source>
</reference>
<keyword evidence="7" id="KW-0503">Monooxygenase</keyword>
<evidence type="ECO:0000256" key="3">
    <source>
        <dbReference type="ARBA" id="ARBA00022617"/>
    </source>
</evidence>
<accession>A0A1L9R662</accession>
<evidence type="ECO:0000256" key="5">
    <source>
        <dbReference type="ARBA" id="ARBA00023002"/>
    </source>
</evidence>
<dbReference type="PANTHER" id="PTHR46206:SF2">
    <property type="entry name" value="CYTOCHROME P450 MONOOXYGENASE AUSG-RELATED"/>
    <property type="match status" value="1"/>
</dbReference>
<dbReference type="RefSeq" id="XP_040684088.1">
    <property type="nucleotide sequence ID" value="XM_040831606.1"/>
</dbReference>
<organism evidence="8 9">
    <name type="scientific">Aspergillus wentii DTO 134E9</name>
    <dbReference type="NCBI Taxonomy" id="1073089"/>
    <lineage>
        <taxon>Eukaryota</taxon>
        <taxon>Fungi</taxon>
        <taxon>Dikarya</taxon>
        <taxon>Ascomycota</taxon>
        <taxon>Pezizomycotina</taxon>
        <taxon>Eurotiomycetes</taxon>
        <taxon>Eurotiomycetidae</taxon>
        <taxon>Eurotiales</taxon>
        <taxon>Aspergillaceae</taxon>
        <taxon>Aspergillus</taxon>
        <taxon>Aspergillus subgen. Cremei</taxon>
    </lineage>
</organism>
<evidence type="ECO:0000256" key="6">
    <source>
        <dbReference type="ARBA" id="ARBA00023004"/>
    </source>
</evidence>
<evidence type="ECO:0000256" key="1">
    <source>
        <dbReference type="ARBA" id="ARBA00001971"/>
    </source>
</evidence>
<keyword evidence="6" id="KW-0408">Iron</keyword>
<evidence type="ECO:0000256" key="4">
    <source>
        <dbReference type="ARBA" id="ARBA00022723"/>
    </source>
</evidence>
<evidence type="ECO:0000256" key="7">
    <source>
        <dbReference type="ARBA" id="ARBA00023033"/>
    </source>
</evidence>
<gene>
    <name evidence="8" type="ORF">ASPWEDRAFT_177067</name>
</gene>
<keyword evidence="3" id="KW-0349">Heme</keyword>
<protein>
    <submittedName>
        <fullName evidence="8">Uncharacterized protein</fullName>
    </submittedName>
</protein>
<dbReference type="STRING" id="1073089.A0A1L9R662"/>
<dbReference type="VEuPathDB" id="FungiDB:ASPWEDRAFT_177067"/>
<evidence type="ECO:0000313" key="9">
    <source>
        <dbReference type="Proteomes" id="UP000184383"/>
    </source>
</evidence>
<keyword evidence="4" id="KW-0479">Metal-binding</keyword>
<dbReference type="AlphaFoldDB" id="A0A1L9R662"/>
<comment type="similarity">
    <text evidence="2">Belongs to the cytochrome P450 family.</text>
</comment>
<evidence type="ECO:0000313" key="8">
    <source>
        <dbReference type="EMBL" id="OJJ30411.1"/>
    </source>
</evidence>
<name>A0A1L9R662_ASPWE</name>
<evidence type="ECO:0000256" key="2">
    <source>
        <dbReference type="ARBA" id="ARBA00010617"/>
    </source>
</evidence>
<comment type="cofactor">
    <cofactor evidence="1">
        <name>heme</name>
        <dbReference type="ChEBI" id="CHEBI:30413"/>
    </cofactor>
</comment>
<keyword evidence="5" id="KW-0560">Oxidoreductase</keyword>
<dbReference type="GO" id="GO:0019748">
    <property type="term" value="P:secondary metabolic process"/>
    <property type="evidence" value="ECO:0007669"/>
    <property type="project" value="UniProtKB-ARBA"/>
</dbReference>
<keyword evidence="9" id="KW-1185">Reference proteome</keyword>